<evidence type="ECO:0000313" key="3">
    <source>
        <dbReference type="Proteomes" id="UP000469185"/>
    </source>
</evidence>
<reference evidence="2 3" key="1">
    <citation type="submission" date="2020-02" db="EMBL/GenBank/DDBJ databases">
        <authorList>
            <person name="Li X.-J."/>
            <person name="Feng X.-M."/>
        </authorList>
    </citation>
    <scope>NUCLEOTIDE SEQUENCE [LARGE SCALE GENOMIC DNA]</scope>
    <source>
        <strain evidence="2 3">CGMCC 4.7225</strain>
    </source>
</reference>
<dbReference type="EMBL" id="JAAGOB010000002">
    <property type="protein sequence ID" value="NED94396.1"/>
    <property type="molecule type" value="Genomic_DNA"/>
</dbReference>
<sequence length="167" mass="17728">MTRMRFTAIKRCAAAAVAGAVLAACGGDDPGASAESGMGQAEGMLANLPSCDRVPLDEEPEIDADVPGLVLPDDARLTSVLEQGSLTTVDGTIRMTPLDLRADYESRTDLDVIRIEDEIFETEVLLRADGHRMYLRATALCADGTALSAVIGPDTEDTDLPEFQSDL</sequence>
<protein>
    <submittedName>
        <fullName evidence="2">Uncharacterized protein</fullName>
    </submittedName>
</protein>
<comment type="caution">
    <text evidence="2">The sequence shown here is derived from an EMBL/GenBank/DDBJ whole genome shotgun (WGS) entry which is preliminary data.</text>
</comment>
<keyword evidence="1" id="KW-0732">Signal</keyword>
<dbReference type="RefSeq" id="WP_163816174.1">
    <property type="nucleotide sequence ID" value="NZ_JAAGOB010000002.1"/>
</dbReference>
<organism evidence="2 3">
    <name type="scientific">Phytoactinopolyspora alkaliphila</name>
    <dbReference type="NCBI Taxonomy" id="1783498"/>
    <lineage>
        <taxon>Bacteria</taxon>
        <taxon>Bacillati</taxon>
        <taxon>Actinomycetota</taxon>
        <taxon>Actinomycetes</taxon>
        <taxon>Jiangellales</taxon>
        <taxon>Jiangellaceae</taxon>
        <taxon>Phytoactinopolyspora</taxon>
    </lineage>
</organism>
<dbReference type="Proteomes" id="UP000469185">
    <property type="component" value="Unassembled WGS sequence"/>
</dbReference>
<evidence type="ECO:0000256" key="1">
    <source>
        <dbReference type="SAM" id="SignalP"/>
    </source>
</evidence>
<proteinExistence type="predicted"/>
<accession>A0A6N9YHA6</accession>
<keyword evidence="3" id="KW-1185">Reference proteome</keyword>
<feature type="signal peptide" evidence="1">
    <location>
        <begin position="1"/>
        <end position="23"/>
    </location>
</feature>
<name>A0A6N9YHA6_9ACTN</name>
<dbReference type="AlphaFoldDB" id="A0A6N9YHA6"/>
<gene>
    <name evidence="2" type="ORF">G1H11_03620</name>
</gene>
<feature type="chain" id="PRO_5039203288" evidence="1">
    <location>
        <begin position="24"/>
        <end position="167"/>
    </location>
</feature>
<dbReference type="PROSITE" id="PS51257">
    <property type="entry name" value="PROKAR_LIPOPROTEIN"/>
    <property type="match status" value="1"/>
</dbReference>
<evidence type="ECO:0000313" key="2">
    <source>
        <dbReference type="EMBL" id="NED94396.1"/>
    </source>
</evidence>